<dbReference type="EMBL" id="KV417818">
    <property type="protein sequence ID" value="KZP05796.1"/>
    <property type="molecule type" value="Genomic_DNA"/>
</dbReference>
<proteinExistence type="predicted"/>
<dbReference type="Proteomes" id="UP000076532">
    <property type="component" value="Unassembled WGS sequence"/>
</dbReference>
<evidence type="ECO:0000313" key="1">
    <source>
        <dbReference type="EMBL" id="KZP05796.1"/>
    </source>
</evidence>
<name>A0A167W7V3_9AGAM</name>
<accession>A0A167W7V3</accession>
<dbReference type="AlphaFoldDB" id="A0A167W7V3"/>
<evidence type="ECO:0000313" key="2">
    <source>
        <dbReference type="Proteomes" id="UP000076532"/>
    </source>
</evidence>
<gene>
    <name evidence="1" type="ORF">FIBSPDRAFT_877128</name>
</gene>
<sequence length="57" mass="6294">MSSWTRPPPSLAMATYLSTISTRPCSTKAVTATLATMTKFSYLYESDQQTRPEHGPP</sequence>
<organism evidence="1 2">
    <name type="scientific">Athelia psychrophila</name>
    <dbReference type="NCBI Taxonomy" id="1759441"/>
    <lineage>
        <taxon>Eukaryota</taxon>
        <taxon>Fungi</taxon>
        <taxon>Dikarya</taxon>
        <taxon>Basidiomycota</taxon>
        <taxon>Agaricomycotina</taxon>
        <taxon>Agaricomycetes</taxon>
        <taxon>Agaricomycetidae</taxon>
        <taxon>Atheliales</taxon>
        <taxon>Atheliaceae</taxon>
        <taxon>Athelia</taxon>
    </lineage>
</organism>
<reference evidence="1 2" key="1">
    <citation type="journal article" date="2016" name="Mol. Biol. Evol.">
        <title>Comparative Genomics of Early-Diverging Mushroom-Forming Fungi Provides Insights into the Origins of Lignocellulose Decay Capabilities.</title>
        <authorList>
            <person name="Nagy L.G."/>
            <person name="Riley R."/>
            <person name="Tritt A."/>
            <person name="Adam C."/>
            <person name="Daum C."/>
            <person name="Floudas D."/>
            <person name="Sun H."/>
            <person name="Yadav J.S."/>
            <person name="Pangilinan J."/>
            <person name="Larsson K.H."/>
            <person name="Matsuura K."/>
            <person name="Barry K."/>
            <person name="Labutti K."/>
            <person name="Kuo R."/>
            <person name="Ohm R.A."/>
            <person name="Bhattacharya S.S."/>
            <person name="Shirouzu T."/>
            <person name="Yoshinaga Y."/>
            <person name="Martin F.M."/>
            <person name="Grigoriev I.V."/>
            <person name="Hibbett D.S."/>
        </authorList>
    </citation>
    <scope>NUCLEOTIDE SEQUENCE [LARGE SCALE GENOMIC DNA]</scope>
    <source>
        <strain evidence="1 2">CBS 109695</strain>
    </source>
</reference>
<protein>
    <submittedName>
        <fullName evidence="1">Uncharacterized protein</fullName>
    </submittedName>
</protein>
<keyword evidence="2" id="KW-1185">Reference proteome</keyword>